<accession>N0E4J4</accession>
<evidence type="ECO:0000256" key="4">
    <source>
        <dbReference type="ARBA" id="ARBA00022598"/>
    </source>
</evidence>
<gene>
    <name evidence="17" type="ORF">BN10_460045</name>
</gene>
<dbReference type="Pfam" id="PF02786">
    <property type="entry name" value="CPSase_L_D2"/>
    <property type="match status" value="1"/>
</dbReference>
<dbReference type="PANTHER" id="PTHR18866">
    <property type="entry name" value="CARBOXYLASE:PYRUVATE/ACETYL-COA/PROPIONYL-COA CARBOXYLASE"/>
    <property type="match status" value="1"/>
</dbReference>
<dbReference type="HOGENOM" id="CLU_239133_0_0_11"/>
<evidence type="ECO:0000256" key="8">
    <source>
        <dbReference type="ARBA" id="ARBA00023098"/>
    </source>
</evidence>
<dbReference type="Gene3D" id="2.40.50.100">
    <property type="match status" value="1"/>
</dbReference>
<dbReference type="EMBL" id="CAIZ01000115">
    <property type="protein sequence ID" value="CCH69944.1"/>
    <property type="molecule type" value="Genomic_DNA"/>
</dbReference>
<sequence>MPGHLLRPVSGRQSNHFAGRRVITRELPGSHDSLTRVTTFSRIAVVNRGEAAMRLIHAVRDLNAATRQTGGHQIEVIALHTEGEKRAMFVREADVAYDLGPAANRPYLDHALLERALTQTRADAAWVGWGFVAEDAAFADLCARIGVAFIGPSGEAMRKLGDKIGSKLIAEEVGVPVAPWSKGGVETLGDALAVANDLGYPLMLKATAGGGGRGIRKVSSDDELTAAYQLTREEAQRAFGSGVVFLESLVTGARHVEVQVIADGQGTAWAVGVRDCSVQRRNQKVIEESASPVMTRDQAQLLKDSAERLAIAVGYAGAGTVEFLFQPQDGTFAFLEVNTRLQVEHPITEEVTGLDLVKLQIHVAQGGRLEGERPAENGHAVEARLNAEDPDRDFAPSPGHISLLELPAGPGIRVDTGVGEGDSIPADFDSMIAKIIAWGRDRDEALARLRRAMDETTVVIEGGSTNKSFILDLLAQPEVIDGSADTGWIDRVRGEGRLIAHQHSGVALVAAGIEAYLDEEAVERARLLETARGGRPQAQHRVGQSVDLKLRGAAYKVTVLRIGPHRFRVAITGAGTATVDADLDVINDYASRIRIGDRTHRLVTATHGPTQLVEVDGVTHRVSRDEGGVLRSPAPALVVATPASTGDELAEGAPAIVLESMKMETVLPAPFAGVVREVLVAAGHQVETGAPLLRIDPVVDDEGAEAAPAAAEESVDLDLAYEAADGSDALAQGRADIEAMLLGYDVDPQDDGGTLQRYLAERERRQGDSGLTSEELDLLEVFADFAELSRNRPVGDDEHSENQVHSPREHFHTYLQSLDAERGGLPEAFRSKLARVARHYDVSSLDRSPELEAAVFRIFLAQQRSTPDVLIATALLQEWIDEPPPSGDLGDRARDVLDRLVVATQLRFPVVGDLARSVRFRWFDQPGVDEDRSSVLARVGPEIEAIAGLPTGDERSARLDALAGIPERIVSFLGRRFENGLPETEPMLAVLIKRHYHEHAISEVGETQIHGRPFATADYTLDGRYSHLVSTIANHDELTPDSEFTADLTAQVESREEGVEGVVDLYLHWPEAPASDDEASAQLAATLAALPVTHTVRRIAVGVAPGDAREVGYFTFRPAGDGALTEDLLVRNVHPMVGRRLNLWRLRDFDLTRLEGPTDVLLLKGQAKGNAADQRLFALAQVRQFSVARDEAGNVVALPHLERAIANCLEGIRRARAAAGSGGARLDMNHVWLHVWPPVSADLDQLTALESRIAPMTAGAGIEELRIEGRLAGAGGSITPIVVKFRALPGSGIVTTFEEPATERLAPLDGYAEKVVRARRRGLVYPYELVSMVAGGGGTAVEHDLDASGRLVPVDRPYGQNTAGIICGVVTTPTGLHPEGVTRVLLCGDPLRSLGSVAEAECARIMAAIDLAEEMGVPVEWFALSAGARIAMDSGTENMDWIAKALRRIVDFTQAGGEINVVVAGINVGAQPYWNAEATMLMHCKGVLIMTPDSAMVLTGKQSLDFSGGVSAEDNFGIGGYDRVMGPNGQAQYWAKDLAEAYGILLEHYDHTWVAPGEATPRRAQTSDPTDRDVTAYPHDPKDSGFTTVGDIFSKQTNPDRKKAFDIRTLMRSVTDQDHPMLERWAGMADAETSVVTDAHIGGIPVCLIGIESKSVARRGFPPTDGPDSYTAGTLFPKSSKKTARGINAASGNRPLVVLANLSGFDGSPESMRKLQLEYGAEIGRAIVNFKGRIVFVVVSRYHGGAFVVFSKALNDDMTVLAVEGSFASVIGGAPAAAVVFARDVDARTAKDPRVADLEDQVRNAAGSQRAGLVAQLDETRQAVRAEVLGQVASEFDGVHSIHRAVEVGSVDEVIAARDLRPRIIAALES</sequence>
<evidence type="ECO:0000259" key="16">
    <source>
        <dbReference type="PROSITE" id="PS50989"/>
    </source>
</evidence>
<organism evidence="17 18">
    <name type="scientific">Phycicoccus elongatus Lp2</name>
    <dbReference type="NCBI Taxonomy" id="1193181"/>
    <lineage>
        <taxon>Bacteria</taxon>
        <taxon>Bacillati</taxon>
        <taxon>Actinomycetota</taxon>
        <taxon>Actinomycetes</taxon>
        <taxon>Micrococcales</taxon>
        <taxon>Intrasporangiaceae</taxon>
        <taxon>Phycicoccus</taxon>
    </lineage>
</organism>
<dbReference type="SUPFAM" id="SSF52096">
    <property type="entry name" value="ClpP/crotonase"/>
    <property type="match status" value="2"/>
</dbReference>
<dbReference type="InterPro" id="IPR011764">
    <property type="entry name" value="Biotin_carboxylation_dom"/>
</dbReference>
<evidence type="ECO:0000256" key="10">
    <source>
        <dbReference type="ARBA" id="ARBA00023267"/>
    </source>
</evidence>
<dbReference type="Gene3D" id="3.90.226.10">
    <property type="entry name" value="2-enoyl-CoA Hydratase, Chain A, domain 1"/>
    <property type="match status" value="2"/>
</dbReference>
<keyword evidence="5 11" id="KW-0547">Nucleotide-binding</keyword>
<dbReference type="SUPFAM" id="SSF51230">
    <property type="entry name" value="Single hybrid motif"/>
    <property type="match status" value="1"/>
</dbReference>
<dbReference type="InterPro" id="IPR013537">
    <property type="entry name" value="AcCoA_COase_cen"/>
</dbReference>
<feature type="domain" description="ATP-grasp" evidence="14">
    <location>
        <begin position="167"/>
        <end position="365"/>
    </location>
</feature>
<dbReference type="Pfam" id="PF01039">
    <property type="entry name" value="Carboxyl_trans"/>
    <property type="match status" value="1"/>
</dbReference>
<keyword evidence="8" id="KW-0443">Lipid metabolism</keyword>
<feature type="domain" description="Biotin carboxylation" evidence="15">
    <location>
        <begin position="39"/>
        <end position="494"/>
    </location>
</feature>
<evidence type="ECO:0000256" key="11">
    <source>
        <dbReference type="PROSITE-ProRule" id="PRU00409"/>
    </source>
</evidence>
<keyword evidence="18" id="KW-1185">Reference proteome</keyword>
<dbReference type="PROSITE" id="PS50989">
    <property type="entry name" value="COA_CT_CTER"/>
    <property type="match status" value="1"/>
</dbReference>
<dbReference type="InterPro" id="IPR050856">
    <property type="entry name" value="Biotin_carboxylase_complex"/>
</dbReference>
<dbReference type="Pfam" id="PF02785">
    <property type="entry name" value="Biotin_carb_C"/>
    <property type="match status" value="1"/>
</dbReference>
<keyword evidence="7 11" id="KW-0067">ATP-binding</keyword>
<dbReference type="SUPFAM" id="SSF52440">
    <property type="entry name" value="PreATP-grasp domain"/>
    <property type="match status" value="1"/>
</dbReference>
<dbReference type="SMART" id="SM00878">
    <property type="entry name" value="Biotin_carb_C"/>
    <property type="match status" value="1"/>
</dbReference>
<keyword evidence="3" id="KW-0444">Lipid biosynthesis</keyword>
<comment type="caution">
    <text evidence="17">The sequence shown here is derived from an EMBL/GenBank/DDBJ whole genome shotgun (WGS) entry which is preliminary data.</text>
</comment>
<dbReference type="PANTHER" id="PTHR18866:SF33">
    <property type="entry name" value="METHYLCROTONOYL-COA CARBOXYLASE SUBUNIT ALPHA, MITOCHONDRIAL-RELATED"/>
    <property type="match status" value="1"/>
</dbReference>
<dbReference type="GO" id="GO:0006633">
    <property type="term" value="P:fatty acid biosynthetic process"/>
    <property type="evidence" value="ECO:0007669"/>
    <property type="project" value="UniProtKB-KW"/>
</dbReference>
<dbReference type="eggNOG" id="COG4770">
    <property type="taxonomic scope" value="Bacteria"/>
</dbReference>
<dbReference type="FunFam" id="3.30.1490.20:FF:000003">
    <property type="entry name" value="acetyl-CoA carboxylase isoform X1"/>
    <property type="match status" value="1"/>
</dbReference>
<keyword evidence="4" id="KW-0436">Ligase</keyword>
<dbReference type="SUPFAM" id="SSF51246">
    <property type="entry name" value="Rudiment single hybrid motif"/>
    <property type="match status" value="1"/>
</dbReference>
<evidence type="ECO:0000259" key="13">
    <source>
        <dbReference type="PROSITE" id="PS50968"/>
    </source>
</evidence>
<evidence type="ECO:0000256" key="6">
    <source>
        <dbReference type="ARBA" id="ARBA00022832"/>
    </source>
</evidence>
<dbReference type="InterPro" id="IPR011054">
    <property type="entry name" value="Rudment_hybrid_motif"/>
</dbReference>
<dbReference type="InterPro" id="IPR034733">
    <property type="entry name" value="AcCoA_carboxyl_beta"/>
</dbReference>
<feature type="region of interest" description="Disordered" evidence="12">
    <location>
        <begin position="1558"/>
        <end position="1581"/>
    </location>
</feature>
<dbReference type="InterPro" id="IPR005482">
    <property type="entry name" value="Biotin_COase_C"/>
</dbReference>
<dbReference type="Gene3D" id="3.30.470.20">
    <property type="entry name" value="ATP-grasp fold, B domain"/>
    <property type="match status" value="1"/>
</dbReference>
<dbReference type="STRING" id="1193181.BN10_460045"/>
<dbReference type="InterPro" id="IPR005481">
    <property type="entry name" value="BC-like_N"/>
</dbReference>
<feature type="compositionally biased region" description="Basic and acidic residues" evidence="12">
    <location>
        <begin position="1569"/>
        <end position="1581"/>
    </location>
</feature>
<dbReference type="PROSITE" id="PS50979">
    <property type="entry name" value="BC"/>
    <property type="match status" value="1"/>
</dbReference>
<evidence type="ECO:0000256" key="2">
    <source>
        <dbReference type="ARBA" id="ARBA00013263"/>
    </source>
</evidence>
<evidence type="ECO:0000256" key="9">
    <source>
        <dbReference type="ARBA" id="ARBA00023160"/>
    </source>
</evidence>
<dbReference type="Pfam" id="PF08326">
    <property type="entry name" value="ACC_central"/>
    <property type="match status" value="1"/>
</dbReference>
<feature type="domain" description="CoA carboxyltransferase C-terminal" evidence="16">
    <location>
        <begin position="1591"/>
        <end position="1870"/>
    </location>
</feature>
<feature type="domain" description="Lipoyl-binding" evidence="13">
    <location>
        <begin position="613"/>
        <end position="696"/>
    </location>
</feature>
<name>N0E4J4_9MICO</name>
<proteinExistence type="predicted"/>
<dbReference type="InterPro" id="IPR000089">
    <property type="entry name" value="Biotin_lipoyl"/>
</dbReference>
<dbReference type="GO" id="GO:0003989">
    <property type="term" value="F:acetyl-CoA carboxylase activity"/>
    <property type="evidence" value="ECO:0007669"/>
    <property type="project" value="InterPro"/>
</dbReference>
<dbReference type="CDD" id="cd06850">
    <property type="entry name" value="biotinyl_domain"/>
    <property type="match status" value="1"/>
</dbReference>
<keyword evidence="9" id="KW-0275">Fatty acid biosynthesis</keyword>
<dbReference type="InterPro" id="IPR011761">
    <property type="entry name" value="ATP-grasp"/>
</dbReference>
<evidence type="ECO:0000259" key="14">
    <source>
        <dbReference type="PROSITE" id="PS50975"/>
    </source>
</evidence>
<keyword evidence="10" id="KW-0092">Biotin</keyword>
<evidence type="ECO:0000256" key="1">
    <source>
        <dbReference type="ARBA" id="ARBA00001953"/>
    </source>
</evidence>
<dbReference type="Proteomes" id="UP000013167">
    <property type="component" value="Unassembled WGS sequence"/>
</dbReference>
<dbReference type="InterPro" id="IPR011053">
    <property type="entry name" value="Single_hybrid_motif"/>
</dbReference>
<evidence type="ECO:0000259" key="15">
    <source>
        <dbReference type="PROSITE" id="PS50979"/>
    </source>
</evidence>
<dbReference type="PROSITE" id="PS00867">
    <property type="entry name" value="CPSASE_2"/>
    <property type="match status" value="1"/>
</dbReference>
<comment type="cofactor">
    <cofactor evidence="1">
        <name>biotin</name>
        <dbReference type="ChEBI" id="CHEBI:57586"/>
    </cofactor>
</comment>
<dbReference type="PROSITE" id="PS50968">
    <property type="entry name" value="BIOTINYL_LIPOYL"/>
    <property type="match status" value="1"/>
</dbReference>
<dbReference type="InterPro" id="IPR005479">
    <property type="entry name" value="CPAse_ATP-bd"/>
</dbReference>
<dbReference type="Pfam" id="PF00289">
    <property type="entry name" value="Biotin_carb_N"/>
    <property type="match status" value="1"/>
</dbReference>
<dbReference type="GO" id="GO:0046872">
    <property type="term" value="F:metal ion binding"/>
    <property type="evidence" value="ECO:0007669"/>
    <property type="project" value="InterPro"/>
</dbReference>
<evidence type="ECO:0000313" key="17">
    <source>
        <dbReference type="EMBL" id="CCH69944.1"/>
    </source>
</evidence>
<dbReference type="Pfam" id="PF00364">
    <property type="entry name" value="Biotin_lipoyl"/>
    <property type="match status" value="1"/>
</dbReference>
<evidence type="ECO:0000256" key="12">
    <source>
        <dbReference type="SAM" id="MobiDB-lite"/>
    </source>
</evidence>
<protein>
    <recommendedName>
        <fullName evidence="2">biotin carboxylase</fullName>
        <ecNumber evidence="2">6.3.4.14</ecNumber>
    </recommendedName>
</protein>
<dbReference type="GO" id="GO:0004075">
    <property type="term" value="F:biotin carboxylase activity"/>
    <property type="evidence" value="ECO:0007669"/>
    <property type="project" value="UniProtKB-EC"/>
</dbReference>
<keyword evidence="6" id="KW-0276">Fatty acid metabolism</keyword>
<dbReference type="InterPro" id="IPR016185">
    <property type="entry name" value="PreATP-grasp_dom_sf"/>
</dbReference>
<reference evidence="17 18" key="1">
    <citation type="journal article" date="2013" name="ISME J.">
        <title>A metabolic model for members of the genus Tetrasphaera involved in enhanced biological phosphorus removal.</title>
        <authorList>
            <person name="Kristiansen R."/>
            <person name="Nguyen H.T.T."/>
            <person name="Saunders A.M."/>
            <person name="Nielsen J.L."/>
            <person name="Wimmer R."/>
            <person name="Le V.Q."/>
            <person name="McIlroy S.J."/>
            <person name="Petrovski S."/>
            <person name="Seviour R.J."/>
            <person name="Calteau A."/>
            <person name="Nielsen K.L."/>
            <person name="Nielsen P.H."/>
        </authorList>
    </citation>
    <scope>NUCLEOTIDE SEQUENCE [LARGE SCALE GENOMIC DNA]</scope>
    <source>
        <strain evidence="17 18">Lp2</strain>
    </source>
</reference>
<evidence type="ECO:0000256" key="7">
    <source>
        <dbReference type="ARBA" id="ARBA00022840"/>
    </source>
</evidence>
<dbReference type="RefSeq" id="WP_010849820.1">
    <property type="nucleotide sequence ID" value="NZ_HF570956.1"/>
</dbReference>
<dbReference type="EC" id="6.3.4.14" evidence="2"/>
<dbReference type="OrthoDB" id="9760256at2"/>
<dbReference type="SUPFAM" id="SSF56059">
    <property type="entry name" value="Glutathione synthetase ATP-binding domain-like"/>
    <property type="match status" value="1"/>
</dbReference>
<dbReference type="InterPro" id="IPR011763">
    <property type="entry name" value="COA_CT_C"/>
</dbReference>
<dbReference type="GO" id="GO:0005524">
    <property type="term" value="F:ATP binding"/>
    <property type="evidence" value="ECO:0007669"/>
    <property type="project" value="UniProtKB-UniRule"/>
</dbReference>
<evidence type="ECO:0000256" key="3">
    <source>
        <dbReference type="ARBA" id="ARBA00022516"/>
    </source>
</evidence>
<dbReference type="InterPro" id="IPR029045">
    <property type="entry name" value="ClpP/crotonase-like_dom_sf"/>
</dbReference>
<dbReference type="eggNOG" id="COG4799">
    <property type="taxonomic scope" value="Bacteria"/>
</dbReference>
<dbReference type="PROSITE" id="PS00866">
    <property type="entry name" value="CPSASE_1"/>
    <property type="match status" value="1"/>
</dbReference>
<dbReference type="PROSITE" id="PS50975">
    <property type="entry name" value="ATP_GRASP"/>
    <property type="match status" value="1"/>
</dbReference>
<evidence type="ECO:0000313" key="18">
    <source>
        <dbReference type="Proteomes" id="UP000013167"/>
    </source>
</evidence>
<evidence type="ECO:0000256" key="5">
    <source>
        <dbReference type="ARBA" id="ARBA00022741"/>
    </source>
</evidence>